<feature type="domain" description="EGF-like" evidence="2">
    <location>
        <begin position="34"/>
        <end position="66"/>
    </location>
</feature>
<protein>
    <recommendedName>
        <fullName evidence="2">EGF-like domain-containing protein</fullName>
    </recommendedName>
</protein>
<reference evidence="4" key="1">
    <citation type="submission" date="2013-02" db="EMBL/GenBank/DDBJ databases">
        <authorList>
            <person name="Hughes D."/>
        </authorList>
    </citation>
    <scope>NUCLEOTIDE SEQUENCE</scope>
    <source>
        <strain>Durham</strain>
        <strain evidence="4">NC isolate 2 -- Noor lab</strain>
    </source>
</reference>
<evidence type="ECO:0000313" key="4">
    <source>
        <dbReference type="Proteomes" id="UP000015102"/>
    </source>
</evidence>
<feature type="domain" description="EGF-like" evidence="2">
    <location>
        <begin position="289"/>
        <end position="321"/>
    </location>
</feature>
<name>T1GHH7_MEGSC</name>
<accession>T1GHH7</accession>
<sequence length="474" mass="51757">ECVQHCNNCEHGICLGHNLCICRYGKVDGKCVGYCDICNNCTEGYCSAPNKCICYPGYKMVDDKCLPHCYGNCPQEKCIRPGFCQCGEGFKWSFFMERCTAECVYSGCKVNEKCDEKVTGKCICDEGFKRDDNTSKCLAICDKPCVNGFCSGPNYCSCDNGFTHKILLTKCDPMCPSHSSCVNGACECDKNYKKVGSICIPDCECSNGLCLGFGDDGLKCICFPGFIKNPNNSTDCITKCERDGCENGFCGNNKKDCICHLHYQKDNSTGKCVKCEPGTNCNGVFMPYTCDPPCQHGLCVANNTCVCNHGFDSVEGSHTCEPICKGGCAHGVCKSPHNCECDDGYEKVGEKCQAVCNDNCTNGICIAPNTCNCTEGYQFVHNSRHKCEKIKCHHGEHHKNHPDCHTPGKAAAANMEQHVPPEESGVSTLAIVLYSILGLALTALIAFGIIFYLKTRRNASIPIIGNLVYNRMSE</sequence>
<feature type="domain" description="EGF-like" evidence="2">
    <location>
        <begin position="239"/>
        <end position="273"/>
    </location>
</feature>
<dbReference type="SMART" id="SM00181">
    <property type="entry name" value="EGF"/>
    <property type="match status" value="10"/>
</dbReference>
<feature type="domain" description="EGF-like" evidence="2">
    <location>
        <begin position="140"/>
        <end position="172"/>
    </location>
</feature>
<dbReference type="AlphaFoldDB" id="T1GHH7"/>
<dbReference type="PANTHER" id="PTHR24047">
    <property type="entry name" value="FI01909P-RELATED"/>
    <property type="match status" value="1"/>
</dbReference>
<evidence type="ECO:0000259" key="2">
    <source>
        <dbReference type="SMART" id="SM00181"/>
    </source>
</evidence>
<dbReference type="OMA" id="ADECKCK"/>
<dbReference type="EnsemblMetazoa" id="MESCA002878-RA">
    <property type="protein sequence ID" value="MESCA002878-PA"/>
    <property type="gene ID" value="MESCA002878"/>
</dbReference>
<feature type="domain" description="EGF-like" evidence="2">
    <location>
        <begin position="1"/>
        <end position="32"/>
    </location>
</feature>
<reference evidence="3" key="2">
    <citation type="submission" date="2015-06" db="UniProtKB">
        <authorList>
            <consortium name="EnsemblMetazoa"/>
        </authorList>
    </citation>
    <scope>IDENTIFICATION</scope>
</reference>
<evidence type="ECO:0000256" key="1">
    <source>
        <dbReference type="SAM" id="Phobius"/>
    </source>
</evidence>
<dbReference type="InterPro" id="IPR000742">
    <property type="entry name" value="EGF"/>
</dbReference>
<feature type="transmembrane region" description="Helical" evidence="1">
    <location>
        <begin position="431"/>
        <end position="453"/>
    </location>
</feature>
<keyword evidence="1" id="KW-1133">Transmembrane helix</keyword>
<proteinExistence type="predicted"/>
<feature type="domain" description="EGF-like" evidence="2">
    <location>
        <begin position="68"/>
        <end position="100"/>
    </location>
</feature>
<dbReference type="Proteomes" id="UP000015102">
    <property type="component" value="Unassembled WGS sequence"/>
</dbReference>
<feature type="domain" description="EGF-like" evidence="2">
    <location>
        <begin position="102"/>
        <end position="138"/>
    </location>
</feature>
<dbReference type="PANTHER" id="PTHR24047:SF29">
    <property type="entry name" value="EATER-RELATED"/>
    <property type="match status" value="1"/>
</dbReference>
<evidence type="ECO:0000313" key="3">
    <source>
        <dbReference type="EnsemblMetazoa" id="MESCA002878-PA"/>
    </source>
</evidence>
<dbReference type="STRING" id="36166.T1GHH7"/>
<dbReference type="InterPro" id="IPR053255">
    <property type="entry name" value="EGF-like_domain"/>
</dbReference>
<keyword evidence="4" id="KW-1185">Reference proteome</keyword>
<dbReference type="EMBL" id="CAQQ02196532">
    <property type="status" value="NOT_ANNOTATED_CDS"/>
    <property type="molecule type" value="Genomic_DNA"/>
</dbReference>
<dbReference type="HOGENOM" id="CLU_048800_0_0_1"/>
<feature type="domain" description="EGF-like" evidence="2">
    <location>
        <begin position="187"/>
        <end position="237"/>
    </location>
</feature>
<keyword evidence="1" id="KW-0472">Membrane</keyword>
<keyword evidence="1" id="KW-0812">Transmembrane</keyword>
<feature type="domain" description="EGF-like" evidence="2">
    <location>
        <begin position="323"/>
        <end position="353"/>
    </location>
</feature>
<dbReference type="Gene3D" id="2.10.25.10">
    <property type="entry name" value="Laminin"/>
    <property type="match status" value="3"/>
</dbReference>
<organism evidence="3 4">
    <name type="scientific">Megaselia scalaris</name>
    <name type="common">Humpbacked fly</name>
    <name type="synonym">Phora scalaris</name>
    <dbReference type="NCBI Taxonomy" id="36166"/>
    <lineage>
        <taxon>Eukaryota</taxon>
        <taxon>Metazoa</taxon>
        <taxon>Ecdysozoa</taxon>
        <taxon>Arthropoda</taxon>
        <taxon>Hexapoda</taxon>
        <taxon>Insecta</taxon>
        <taxon>Pterygota</taxon>
        <taxon>Neoptera</taxon>
        <taxon>Endopterygota</taxon>
        <taxon>Diptera</taxon>
        <taxon>Brachycera</taxon>
        <taxon>Muscomorpha</taxon>
        <taxon>Platypezoidea</taxon>
        <taxon>Phoridae</taxon>
        <taxon>Megaseliini</taxon>
        <taxon>Megaselia</taxon>
    </lineage>
</organism>
<feature type="domain" description="EGF-like" evidence="2">
    <location>
        <begin position="355"/>
        <end position="388"/>
    </location>
</feature>